<feature type="compositionally biased region" description="Polar residues" evidence="2">
    <location>
        <begin position="502"/>
        <end position="546"/>
    </location>
</feature>
<evidence type="ECO:0000313" key="4">
    <source>
        <dbReference type="EMBL" id="KAF5348967.1"/>
    </source>
</evidence>
<protein>
    <submittedName>
        <fullName evidence="4">Uncharacterized protein</fullName>
    </submittedName>
</protein>
<proteinExistence type="predicted"/>
<name>A0A8H5CYL1_9AGAR</name>
<dbReference type="OrthoDB" id="3048815at2759"/>
<feature type="coiled-coil region" evidence="1">
    <location>
        <begin position="119"/>
        <end position="149"/>
    </location>
</feature>
<feature type="compositionally biased region" description="Low complexity" evidence="2">
    <location>
        <begin position="368"/>
        <end position="380"/>
    </location>
</feature>
<gene>
    <name evidence="4" type="ORF">D9758_014235</name>
</gene>
<organism evidence="4 5">
    <name type="scientific">Tetrapyrgos nigripes</name>
    <dbReference type="NCBI Taxonomy" id="182062"/>
    <lineage>
        <taxon>Eukaryota</taxon>
        <taxon>Fungi</taxon>
        <taxon>Dikarya</taxon>
        <taxon>Basidiomycota</taxon>
        <taxon>Agaricomycotina</taxon>
        <taxon>Agaricomycetes</taxon>
        <taxon>Agaricomycetidae</taxon>
        <taxon>Agaricales</taxon>
        <taxon>Marasmiineae</taxon>
        <taxon>Marasmiaceae</taxon>
        <taxon>Tetrapyrgos</taxon>
    </lineage>
</organism>
<feature type="region of interest" description="Disordered" evidence="2">
    <location>
        <begin position="67"/>
        <end position="87"/>
    </location>
</feature>
<evidence type="ECO:0000313" key="5">
    <source>
        <dbReference type="Proteomes" id="UP000559256"/>
    </source>
</evidence>
<dbReference type="AlphaFoldDB" id="A0A8H5CYL1"/>
<evidence type="ECO:0000256" key="2">
    <source>
        <dbReference type="SAM" id="MobiDB-lite"/>
    </source>
</evidence>
<keyword evidence="1" id="KW-0175">Coiled coil</keyword>
<dbReference type="EMBL" id="JAACJM010000084">
    <property type="protein sequence ID" value="KAF5348967.1"/>
    <property type="molecule type" value="Genomic_DNA"/>
</dbReference>
<evidence type="ECO:0000256" key="3">
    <source>
        <dbReference type="SAM" id="SignalP"/>
    </source>
</evidence>
<feature type="compositionally biased region" description="Low complexity" evidence="2">
    <location>
        <begin position="454"/>
        <end position="501"/>
    </location>
</feature>
<keyword evidence="3" id="KW-0732">Signal</keyword>
<sequence>MCLLVSAVAVPFSSVCADSCAFWSLQDEEKESHILQDGSEDHDECRFEEVYDSEIDITHNIQESAMDVDSHESFQAQDHSMDVDSTPIEDYPKLSNSRYSQTPHHETLAMNPFIDNEAALSREDENEELEDKVDDLIQDREEEEEAEENRWYGDEAFRDANSELEDDKQPEQTQLWAAFLQQCKTRAKHGVPQDNALSEVSNEILHISLLRQTNAPAFWRVKCKPGSEYELVPALYERFTPTSEEPHIPSPDGIWMTRTSSPLPLALPLRIATPAKNPHVSCYRDAFDAEDYTGEDWDAAVSATVLEDDIAVQPALDTINSLERQWLAQNDTVSPVIGQLVQPSVRPTPASAPPTSSFSSVAPWFTSTNTTSSTDTTSSTVQCPRSSSRGSETAAPTSSPKSPGTPIATSKQVDVIDVDSVSIMEPLFLRSSSVIKEEENDMDWLWSEHVASRPATPSPTSNATNTPVVTKTTSTPASPTSPSSERSPTSTGLPTTTSTTSQPNAITSFSQYPTGLANTTSTMSQPNAVTSSSQHPTSPTGLLPNTSLTMSQVNAVASSSQQLQTPTADPSAYMQTAGLIRSVLCVSGLSGWVYIEGEPKLHLSFVRSTPLMEFLRTYQCVRHSLTGNPIIELVSTHEMGQLLQWTPPALKLMTWVRVRKGLYTGDSGPSHRVIVLLIPRVSNELVGDKRKAKDTRGELHLEKVGQSLFTGQKNGLHYKNGLLRKAFDDSPMSYSEVQIAYQTRDLFSQSQHSLIKAHPLPVLSSWVFEPGEEVESLSRLGNEAERPAGAQVKERHLKNPTEEEDTSAIPSSTNHSDFKALMKLVNTCDEKKKRKTAVEVAQTETILIRPGMVQEVLSYLDPAQAEEWVDQMNLCKRFRCMDQIFISHGEAPIYGVIIDISGETCTVMELYGHQNYRTHQFHVNTCKCVGSRDSDGLHRLPWIEEHVSCLKSARKYAHYTGFITNVFLPKPYTKVEVHFPEQNDLQMYLKDILPLGPHQQQFRQADWDQDNKDQQGAKLQTPMKSLNTPWKNVQVIVIRGPKRSYQATVINVILSQVMTYEYGNAARLELDYSWIRDANTGQGLNDAYPLKVSERYYEPKFAVEAIKIPKRASTPKESTLQRGLTLTPPPPEEEVCRDGSAWDPTFLELDLLSLSKPLLTWMHPQLDGKTFLAIYRPKDRPEKDRIHATPIVKDKKVQLRYGKSRLFLVDRDQVHLKPMKKASSFASENMLAIHYVD</sequence>
<evidence type="ECO:0000256" key="1">
    <source>
        <dbReference type="SAM" id="Coils"/>
    </source>
</evidence>
<feature type="region of interest" description="Disordered" evidence="2">
    <location>
        <begin position="778"/>
        <end position="812"/>
    </location>
</feature>
<feature type="signal peptide" evidence="3">
    <location>
        <begin position="1"/>
        <end position="17"/>
    </location>
</feature>
<feature type="region of interest" description="Disordered" evidence="2">
    <location>
        <begin position="368"/>
        <end position="411"/>
    </location>
</feature>
<comment type="caution">
    <text evidence="4">The sequence shown here is derived from an EMBL/GenBank/DDBJ whole genome shotgun (WGS) entry which is preliminary data.</text>
</comment>
<feature type="chain" id="PRO_5034542076" evidence="3">
    <location>
        <begin position="18"/>
        <end position="1237"/>
    </location>
</feature>
<keyword evidence="5" id="KW-1185">Reference proteome</keyword>
<dbReference type="Proteomes" id="UP000559256">
    <property type="component" value="Unassembled WGS sequence"/>
</dbReference>
<feature type="compositionally biased region" description="Polar residues" evidence="2">
    <location>
        <begin position="381"/>
        <end position="411"/>
    </location>
</feature>
<accession>A0A8H5CYL1</accession>
<feature type="region of interest" description="Disordered" evidence="2">
    <location>
        <begin position="452"/>
        <end position="546"/>
    </location>
</feature>
<reference evidence="4 5" key="1">
    <citation type="journal article" date="2020" name="ISME J.">
        <title>Uncovering the hidden diversity of litter-decomposition mechanisms in mushroom-forming fungi.</title>
        <authorList>
            <person name="Floudas D."/>
            <person name="Bentzer J."/>
            <person name="Ahren D."/>
            <person name="Johansson T."/>
            <person name="Persson P."/>
            <person name="Tunlid A."/>
        </authorList>
    </citation>
    <scope>NUCLEOTIDE SEQUENCE [LARGE SCALE GENOMIC DNA]</scope>
    <source>
        <strain evidence="4 5">CBS 291.85</strain>
    </source>
</reference>
<feature type="compositionally biased region" description="Basic and acidic residues" evidence="2">
    <location>
        <begin position="782"/>
        <end position="801"/>
    </location>
</feature>